<evidence type="ECO:0000313" key="1">
    <source>
        <dbReference type="EMBL" id="CAB4739117.1"/>
    </source>
</evidence>
<gene>
    <name evidence="1" type="ORF">UFOPK2788_00675</name>
</gene>
<sequence>MQVPGAIGVMFNPLTVQIEGVKEVNVTFSPAASVVAFEAKAPEPEAFVAGAAKVITWRTTPDL</sequence>
<reference evidence="1" key="1">
    <citation type="submission" date="2020-05" db="EMBL/GenBank/DDBJ databases">
        <authorList>
            <person name="Chiriac C."/>
            <person name="Salcher M."/>
            <person name="Ghai R."/>
            <person name="Kavagutti S V."/>
        </authorList>
    </citation>
    <scope>NUCLEOTIDE SEQUENCE</scope>
</reference>
<dbReference type="AlphaFoldDB" id="A0A6J6SWS4"/>
<dbReference type="EMBL" id="CAEZYV010000092">
    <property type="protein sequence ID" value="CAB4739117.1"/>
    <property type="molecule type" value="Genomic_DNA"/>
</dbReference>
<name>A0A6J6SWS4_9ZZZZ</name>
<proteinExistence type="predicted"/>
<organism evidence="1">
    <name type="scientific">freshwater metagenome</name>
    <dbReference type="NCBI Taxonomy" id="449393"/>
    <lineage>
        <taxon>unclassified sequences</taxon>
        <taxon>metagenomes</taxon>
        <taxon>ecological metagenomes</taxon>
    </lineage>
</organism>
<protein>
    <submittedName>
        <fullName evidence="1">Unannotated protein</fullName>
    </submittedName>
</protein>
<accession>A0A6J6SWS4</accession>